<name>A0A212LMM3_9FIRM</name>
<dbReference type="InterPro" id="IPR022644">
    <property type="entry name" value="De-COase2_N"/>
</dbReference>
<feature type="binding site" evidence="6">
    <location>
        <position position="270"/>
    </location>
    <ligand>
        <name>substrate</name>
    </ligand>
</feature>
<protein>
    <submittedName>
        <fullName evidence="9">Carboxynorspermidine/carboxyspermidine decarboxylase</fullName>
        <ecNumber evidence="9">4.1.1.96</ecNumber>
    </submittedName>
</protein>
<dbReference type="SUPFAM" id="SSF50621">
    <property type="entry name" value="Alanine racemase C-terminal domain-like"/>
    <property type="match status" value="1"/>
</dbReference>
<evidence type="ECO:0000313" key="9">
    <source>
        <dbReference type="EMBL" id="SCM78767.1"/>
    </source>
</evidence>
<proteinExistence type="predicted"/>
<dbReference type="PIRSF" id="PIRSF038941">
    <property type="entry name" value="NspC"/>
    <property type="match status" value="1"/>
</dbReference>
<organism evidence="9">
    <name type="scientific">uncultured Sporomusa sp</name>
    <dbReference type="NCBI Taxonomy" id="307249"/>
    <lineage>
        <taxon>Bacteria</taxon>
        <taxon>Bacillati</taxon>
        <taxon>Bacillota</taxon>
        <taxon>Negativicutes</taxon>
        <taxon>Selenomonadales</taxon>
        <taxon>Sporomusaceae</taxon>
        <taxon>Sporomusa</taxon>
        <taxon>environmental samples</taxon>
    </lineage>
</organism>
<keyword evidence="4" id="KW-0745">Spermidine biosynthesis</keyword>
<dbReference type="PANTHER" id="PTHR43727:SF1">
    <property type="entry name" value="CARBOXYNORSPERMIDINE_CARBOXYSPERMIDINE DECARBOXYLASE"/>
    <property type="match status" value="1"/>
</dbReference>
<dbReference type="InterPro" id="IPR005730">
    <property type="entry name" value="Nsp_de-COase"/>
</dbReference>
<dbReference type="EC" id="4.1.1.96" evidence="9"/>
<keyword evidence="2" id="KW-0210">Decarboxylase</keyword>
<feature type="binding site" evidence="6">
    <location>
        <position position="234"/>
    </location>
    <ligand>
        <name>substrate</name>
    </ligand>
</feature>
<dbReference type="EMBL" id="FMJE01000002">
    <property type="protein sequence ID" value="SCM78767.1"/>
    <property type="molecule type" value="Genomic_DNA"/>
</dbReference>
<keyword evidence="3" id="KW-0663">Pyridoxal phosphate</keyword>
<evidence type="ECO:0000256" key="5">
    <source>
        <dbReference type="ARBA" id="ARBA00023239"/>
    </source>
</evidence>
<reference evidence="9" key="1">
    <citation type="submission" date="2016-08" db="EMBL/GenBank/DDBJ databases">
        <authorList>
            <person name="Seilhamer J.J."/>
        </authorList>
    </citation>
    <scope>NUCLEOTIDE SEQUENCE</scope>
    <source>
        <strain evidence="9">86</strain>
    </source>
</reference>
<keyword evidence="5 9" id="KW-0456">Lyase</keyword>
<evidence type="ECO:0000256" key="3">
    <source>
        <dbReference type="ARBA" id="ARBA00022898"/>
    </source>
</evidence>
<dbReference type="InterPro" id="IPR022643">
    <property type="entry name" value="De-COase2_C"/>
</dbReference>
<feature type="domain" description="Orn/DAP/Arg decarboxylase 2 C-terminal" evidence="7">
    <location>
        <begin position="239"/>
        <end position="322"/>
    </location>
</feature>
<dbReference type="AlphaFoldDB" id="A0A212LMM3"/>
<dbReference type="SUPFAM" id="SSF51419">
    <property type="entry name" value="PLP-binding barrel"/>
    <property type="match status" value="1"/>
</dbReference>
<evidence type="ECO:0000256" key="6">
    <source>
        <dbReference type="PIRSR" id="PIRSR038941-1"/>
    </source>
</evidence>
<evidence type="ECO:0000259" key="8">
    <source>
        <dbReference type="Pfam" id="PF02784"/>
    </source>
</evidence>
<evidence type="ECO:0000259" key="7">
    <source>
        <dbReference type="Pfam" id="PF00278"/>
    </source>
</evidence>
<dbReference type="Pfam" id="PF02784">
    <property type="entry name" value="Orn_Arg_deC_N"/>
    <property type="match status" value="1"/>
</dbReference>
<dbReference type="GO" id="GO:0008295">
    <property type="term" value="P:spermidine biosynthetic process"/>
    <property type="evidence" value="ECO:0007669"/>
    <property type="project" value="UniProtKB-KW"/>
</dbReference>
<gene>
    <name evidence="9" type="primary">nspC</name>
    <name evidence="9" type="ORF">KL86SPO_20229</name>
</gene>
<evidence type="ECO:0000256" key="1">
    <source>
        <dbReference type="ARBA" id="ARBA00001933"/>
    </source>
</evidence>
<dbReference type="NCBIfam" id="TIGR01047">
    <property type="entry name" value="nspC"/>
    <property type="match status" value="1"/>
</dbReference>
<dbReference type="PANTHER" id="PTHR43727">
    <property type="entry name" value="DIAMINOPIMELATE DECARBOXYLASE"/>
    <property type="match status" value="1"/>
</dbReference>
<evidence type="ECO:0000256" key="2">
    <source>
        <dbReference type="ARBA" id="ARBA00022793"/>
    </source>
</evidence>
<evidence type="ECO:0000256" key="4">
    <source>
        <dbReference type="ARBA" id="ARBA00023066"/>
    </source>
</evidence>
<accession>A0A212LMM3</accession>
<dbReference type="GO" id="GO:0009089">
    <property type="term" value="P:lysine biosynthetic process via diaminopimelate"/>
    <property type="evidence" value="ECO:0007669"/>
    <property type="project" value="TreeGrafter"/>
</dbReference>
<dbReference type="Gene3D" id="2.40.37.10">
    <property type="entry name" value="Lyase, Ornithine Decarboxylase, Chain A, domain 1"/>
    <property type="match status" value="1"/>
</dbReference>
<dbReference type="InterPro" id="IPR009006">
    <property type="entry name" value="Ala_racemase/Decarboxylase_C"/>
</dbReference>
<dbReference type="CDD" id="cd06829">
    <property type="entry name" value="PLPDE_III_CANSDC"/>
    <property type="match status" value="1"/>
</dbReference>
<dbReference type="GO" id="GO:0008836">
    <property type="term" value="F:diaminopimelate decarboxylase activity"/>
    <property type="evidence" value="ECO:0007669"/>
    <property type="project" value="TreeGrafter"/>
</dbReference>
<dbReference type="Pfam" id="PF00278">
    <property type="entry name" value="Orn_DAP_Arg_deC"/>
    <property type="match status" value="1"/>
</dbReference>
<feature type="domain" description="Orn/DAP/Arg decarboxylase 2 N-terminal" evidence="8">
    <location>
        <begin position="27"/>
        <end position="234"/>
    </location>
</feature>
<dbReference type="InterPro" id="IPR029066">
    <property type="entry name" value="PLP-binding_barrel"/>
</dbReference>
<dbReference type="GO" id="GO:0045312">
    <property type="term" value="P:nor-spermidine biosynthetic process"/>
    <property type="evidence" value="ECO:0007669"/>
    <property type="project" value="InterPro"/>
</dbReference>
<sequence>MKIATPYYLIDEKKLLRNLQIIEQVRQLSGAKSVLALKCFSTWCVFDLMRQYMDGTTSSSLFEARLGYEKFGKETHAYCVGYSEEDIREITGFADKIIFNSVSQLERYYDLVKTAKLGLRVNPGISHSHFDLADPARKYSRLGVVDKAVLTQQISRLSGLMFHYNCENDDFEGFAAQLDTLGECYGDVLRQLQWVSLGGGLYFTKEGYPVERFSKKLADFANAFDVQVYLEPGESAITGCAELVTSVVDLVHNEQDIAIVDASVEGHMLDLLIYRLSAKLEGGDNGKYPYMVAGRSCLAGDVFGTFNFKDKLEIGSEIRFADAAGYTMVKKNWFNGLKMPAIAVRRLDDTIEVARKFGYADFVNSLS</sequence>
<comment type="cofactor">
    <cofactor evidence="1">
        <name>pyridoxal 5'-phosphate</name>
        <dbReference type="ChEBI" id="CHEBI:597326"/>
    </cofactor>
</comment>
<dbReference type="Gene3D" id="3.20.20.10">
    <property type="entry name" value="Alanine racemase"/>
    <property type="match status" value="1"/>
</dbReference>
<dbReference type="RefSeq" id="WP_288183244.1">
    <property type="nucleotide sequence ID" value="NZ_LT608335.1"/>
</dbReference>